<dbReference type="PATRIC" id="fig|33995.3.peg.2049"/>
<protein>
    <submittedName>
        <fullName evidence="1">Uncharacterized protein</fullName>
    </submittedName>
</protein>
<organism evidence="1 2">
    <name type="scientific">Komagataeibacter europaeus</name>
    <name type="common">Gluconacetobacter europaeus</name>
    <dbReference type="NCBI Taxonomy" id="33995"/>
    <lineage>
        <taxon>Bacteria</taxon>
        <taxon>Pseudomonadati</taxon>
        <taxon>Pseudomonadota</taxon>
        <taxon>Alphaproteobacteria</taxon>
        <taxon>Acetobacterales</taxon>
        <taxon>Acetobacteraceae</taxon>
        <taxon>Komagataeibacter</taxon>
    </lineage>
</organism>
<gene>
    <name evidence="1" type="ORF">KOEU_18510</name>
</gene>
<dbReference type="AlphaFoldDB" id="A0A0M0EI70"/>
<evidence type="ECO:0000313" key="2">
    <source>
        <dbReference type="Proteomes" id="UP000037566"/>
    </source>
</evidence>
<sequence>MTCLPEVAMNETAFKSFDEACRKKLHQTLPF</sequence>
<dbReference type="Proteomes" id="UP000037566">
    <property type="component" value="Unassembled WGS sequence"/>
</dbReference>
<keyword evidence="2" id="KW-1185">Reference proteome</keyword>
<reference evidence="1" key="1">
    <citation type="submission" date="2015-08" db="EMBL/GenBank/DDBJ databases">
        <title>Draft genome sequence of Komagataeibacter europaeus CECT 8546 a cellulose producer strain from vinegar produced by the traditional method.</title>
        <authorList>
            <person name="Poehlein A."/>
            <person name="Valera M.J."/>
            <person name="Haack F.S."/>
            <person name="Mas A."/>
            <person name="Daniel R."/>
            <person name="Streit W.R."/>
            <person name="Mateo E."/>
        </authorList>
    </citation>
    <scope>NUCLEOTIDE SEQUENCE [LARGE SCALE GENOMIC DNA]</scope>
    <source>
        <strain evidence="1">CECT 8546</strain>
    </source>
</reference>
<name>A0A0M0EI70_KOMEU</name>
<evidence type="ECO:0000313" key="1">
    <source>
        <dbReference type="EMBL" id="KON64636.1"/>
    </source>
</evidence>
<accession>A0A0M0EI70</accession>
<comment type="caution">
    <text evidence="1">The sequence shown here is derived from an EMBL/GenBank/DDBJ whole genome shotgun (WGS) entry which is preliminary data.</text>
</comment>
<dbReference type="EMBL" id="LHUQ01000008">
    <property type="protein sequence ID" value="KON64636.1"/>
    <property type="molecule type" value="Genomic_DNA"/>
</dbReference>
<proteinExistence type="predicted"/>